<comment type="caution">
    <text evidence="1">The sequence shown here is derived from an EMBL/GenBank/DDBJ whole genome shotgun (WGS) entry which is preliminary data.</text>
</comment>
<proteinExistence type="predicted"/>
<dbReference type="RefSeq" id="WP_256359083.1">
    <property type="nucleotide sequence ID" value="NZ_AHJG01000068.1"/>
</dbReference>
<accession>S2EPF2</accession>
<dbReference type="AlphaFoldDB" id="S2EPF2"/>
<dbReference type="EMBL" id="AHJG01000068">
    <property type="protein sequence ID" value="EPA06342.1"/>
    <property type="molecule type" value="Genomic_DNA"/>
</dbReference>
<evidence type="ECO:0000313" key="2">
    <source>
        <dbReference type="Proteomes" id="UP000014065"/>
    </source>
</evidence>
<sequence>MSQSIEISTNIKKSLQKSAPGVLDTYKSCLELLEDIEIND</sequence>
<protein>
    <submittedName>
        <fullName evidence="1">Uncharacterized protein</fullName>
    </submittedName>
</protein>
<organism evidence="1 2">
    <name type="scientific">Candidatus Nitrosarchaeum limnium BG20</name>
    <dbReference type="NCBI Taxonomy" id="859192"/>
    <lineage>
        <taxon>Archaea</taxon>
        <taxon>Nitrososphaerota</taxon>
        <taxon>Nitrososphaeria</taxon>
        <taxon>Nitrosopumilales</taxon>
        <taxon>Nitrosopumilaceae</taxon>
        <taxon>Nitrosarchaeum</taxon>
    </lineage>
</organism>
<name>S2EPF2_9ARCH</name>
<keyword evidence="2" id="KW-1185">Reference proteome</keyword>
<reference evidence="1 2" key="1">
    <citation type="journal article" date="2012" name="J. Bacteriol.">
        <title>Genome Sequence of "Candidatus Nitrosoarchaeum limnia" BG20, a Low-Salinity Ammonia-Oxidizing Archaeon from the San Francisco Bay Estuary.</title>
        <authorList>
            <person name="Mosier A.C."/>
            <person name="Allen E.E."/>
            <person name="Kim M."/>
            <person name="Ferriera S."/>
            <person name="Francis C.A."/>
        </authorList>
    </citation>
    <scope>NUCLEOTIDE SEQUENCE [LARGE SCALE GENOMIC DNA]</scope>
    <source>
        <strain evidence="1 2">BG20</strain>
    </source>
</reference>
<evidence type="ECO:0000313" key="1">
    <source>
        <dbReference type="EMBL" id="EPA06342.1"/>
    </source>
</evidence>
<gene>
    <name evidence="1" type="ORF">BG20_I1256</name>
</gene>
<dbReference type="Proteomes" id="UP000014065">
    <property type="component" value="Unassembled WGS sequence"/>
</dbReference>